<gene>
    <name evidence="1" type="ORF">Q4Q35_16315</name>
</gene>
<sequence>MSIFDFLKKKGKTSESINEEIPSYKEITVNLQTKTSAEKGIIEKYWFENKNIGIDKTLLHRIEIPLKPFNSGFEYETQPLKTTLVFDFLKLDLQNPNEIHGIIISSDKESDVDASVYVGNVHNPFDIDSLTFKKVKENEYQVKGKIMVDFEDAMLAKNETFEFSTTVEFKHSE</sequence>
<protein>
    <recommendedName>
        <fullName evidence="3">YceI family protein</fullName>
    </recommendedName>
</protein>
<evidence type="ECO:0000313" key="1">
    <source>
        <dbReference type="EMBL" id="MDO5971372.1"/>
    </source>
</evidence>
<proteinExistence type="predicted"/>
<organism evidence="1 2">
    <name type="scientific">Flavivirga aquimarina</name>
    <dbReference type="NCBI Taxonomy" id="2027862"/>
    <lineage>
        <taxon>Bacteria</taxon>
        <taxon>Pseudomonadati</taxon>
        <taxon>Bacteroidota</taxon>
        <taxon>Flavobacteriia</taxon>
        <taxon>Flavobacteriales</taxon>
        <taxon>Flavobacteriaceae</taxon>
        <taxon>Flavivirga</taxon>
    </lineage>
</organism>
<name>A0ABT8WDY3_9FLAO</name>
<reference evidence="1" key="1">
    <citation type="submission" date="2023-07" db="EMBL/GenBank/DDBJ databases">
        <title>Two novel species in the genus Flavivirga.</title>
        <authorList>
            <person name="Kwon K."/>
        </authorList>
    </citation>
    <scope>NUCLEOTIDE SEQUENCE</scope>
    <source>
        <strain evidence="1">KCTC 52353</strain>
    </source>
</reference>
<dbReference type="Proteomes" id="UP001176883">
    <property type="component" value="Unassembled WGS sequence"/>
</dbReference>
<evidence type="ECO:0008006" key="3">
    <source>
        <dbReference type="Google" id="ProtNLM"/>
    </source>
</evidence>
<comment type="caution">
    <text evidence="1">The sequence shown here is derived from an EMBL/GenBank/DDBJ whole genome shotgun (WGS) entry which is preliminary data.</text>
</comment>
<keyword evidence="2" id="KW-1185">Reference proteome</keyword>
<accession>A0ABT8WDY3</accession>
<evidence type="ECO:0000313" key="2">
    <source>
        <dbReference type="Proteomes" id="UP001176883"/>
    </source>
</evidence>
<dbReference type="RefSeq" id="WP_303279088.1">
    <property type="nucleotide sequence ID" value="NZ_JAUOEK010000154.1"/>
</dbReference>
<dbReference type="EMBL" id="JAUOEK010000154">
    <property type="protein sequence ID" value="MDO5971372.1"/>
    <property type="molecule type" value="Genomic_DNA"/>
</dbReference>